<dbReference type="GO" id="GO:0016705">
    <property type="term" value="F:oxidoreductase activity, acting on paired donors, with incorporation or reduction of molecular oxygen"/>
    <property type="evidence" value="ECO:0007669"/>
    <property type="project" value="InterPro"/>
</dbReference>
<dbReference type="InterPro" id="IPR036661">
    <property type="entry name" value="Luciferase-like_sf"/>
</dbReference>
<dbReference type="AlphaFoldDB" id="A0A6N6JNM5"/>
<evidence type="ECO:0000256" key="2">
    <source>
        <dbReference type="ARBA" id="ARBA00022630"/>
    </source>
</evidence>
<dbReference type="GO" id="GO:0005829">
    <property type="term" value="C:cytosol"/>
    <property type="evidence" value="ECO:0007669"/>
    <property type="project" value="TreeGrafter"/>
</dbReference>
<protein>
    <submittedName>
        <fullName evidence="6">Monooxygenase</fullName>
    </submittedName>
</protein>
<sequence length="366" mass="40274">MKLGMFMMPLHPPHRPMHETYDEDLAKVVHADKVGFDEVWIGEHFTASTEPIANAMTFLAAALPLTKNIMLGTGVVNLPNHNPVIVAAEAAQFDHMAKGRFLFGIGPGGLASDFEVFGNEDPEARGEKMLEAYEAIRYIWANDPPYRFQGKHYNFHITENIIPEMGIGFMPKPYQNPAPDIGLSAMSPFSGSVKQAARKGWSPISANFVPEYSVASHWKKFLEGCEEAGIAPDGNRWRVARNIIIADSDSEAEDLAHDPMGSTHYYFDYLWKALCGANYSVAMKPDPKMADEDVKLDDVISQLVIYGSKETVTEKLIAFRENVGPFGTLLQAAVDGSGKNGDAERRTMAAMSDFVMPRLAGALVDA</sequence>
<dbReference type="Proteomes" id="UP000436822">
    <property type="component" value="Unassembled WGS sequence"/>
</dbReference>
<name>A0A6N6JNM5_9RHOB</name>
<dbReference type="InterPro" id="IPR050766">
    <property type="entry name" value="Bact_Lucif_Oxidored"/>
</dbReference>
<dbReference type="SUPFAM" id="SSF51679">
    <property type="entry name" value="Bacterial luciferase-like"/>
    <property type="match status" value="1"/>
</dbReference>
<proteinExistence type="inferred from homology"/>
<dbReference type="OrthoDB" id="9804736at2"/>
<dbReference type="EMBL" id="BLJE01000007">
    <property type="protein sequence ID" value="GFE67058.1"/>
    <property type="molecule type" value="Genomic_DNA"/>
</dbReference>
<evidence type="ECO:0000259" key="5">
    <source>
        <dbReference type="Pfam" id="PF00296"/>
    </source>
</evidence>
<gene>
    <name evidence="6" type="ORF">KIN_41320</name>
</gene>
<comment type="caution">
    <text evidence="6">The sequence shown here is derived from an EMBL/GenBank/DDBJ whole genome shotgun (WGS) entry which is preliminary data.</text>
</comment>
<reference evidence="6 7" key="1">
    <citation type="submission" date="2019-12" db="EMBL/GenBank/DDBJ databases">
        <title>Litoreibacter badius sp. nov., a novel bacteriochlorophyll a-containing bacterium in the genus Litoreibacter.</title>
        <authorList>
            <person name="Kanamuro M."/>
            <person name="Takabe Y."/>
            <person name="Mori K."/>
            <person name="Takaichi S."/>
            <person name="Hanada S."/>
        </authorList>
    </citation>
    <scope>NUCLEOTIDE SEQUENCE [LARGE SCALE GENOMIC DNA]</scope>
    <source>
        <strain evidence="6 7">K6</strain>
    </source>
</reference>
<feature type="domain" description="Luciferase-like" evidence="5">
    <location>
        <begin position="1"/>
        <end position="321"/>
    </location>
</feature>
<keyword evidence="7" id="KW-1185">Reference proteome</keyword>
<comment type="similarity">
    <text evidence="1">Belongs to the bacterial luciferase oxidoreductase family.</text>
</comment>
<evidence type="ECO:0000256" key="3">
    <source>
        <dbReference type="ARBA" id="ARBA00023002"/>
    </source>
</evidence>
<evidence type="ECO:0000313" key="7">
    <source>
        <dbReference type="Proteomes" id="UP000436822"/>
    </source>
</evidence>
<dbReference type="Gene3D" id="3.20.20.30">
    <property type="entry name" value="Luciferase-like domain"/>
    <property type="match status" value="1"/>
</dbReference>
<dbReference type="PANTHER" id="PTHR30137">
    <property type="entry name" value="LUCIFERASE-LIKE MONOOXYGENASE"/>
    <property type="match status" value="1"/>
</dbReference>
<evidence type="ECO:0000256" key="1">
    <source>
        <dbReference type="ARBA" id="ARBA00010426"/>
    </source>
</evidence>
<accession>A0A6N6JNM5</accession>
<organism evidence="6 7">
    <name type="scientific">Litoreibacter roseus</name>
    <dbReference type="NCBI Taxonomy" id="2601869"/>
    <lineage>
        <taxon>Bacteria</taxon>
        <taxon>Pseudomonadati</taxon>
        <taxon>Pseudomonadota</taxon>
        <taxon>Alphaproteobacteria</taxon>
        <taxon>Rhodobacterales</taxon>
        <taxon>Roseobacteraceae</taxon>
        <taxon>Litoreibacter</taxon>
    </lineage>
</organism>
<dbReference type="InterPro" id="IPR011251">
    <property type="entry name" value="Luciferase-like_dom"/>
</dbReference>
<keyword evidence="3" id="KW-0560">Oxidoreductase</keyword>
<dbReference type="GO" id="GO:0004497">
    <property type="term" value="F:monooxygenase activity"/>
    <property type="evidence" value="ECO:0007669"/>
    <property type="project" value="UniProtKB-KW"/>
</dbReference>
<dbReference type="Pfam" id="PF00296">
    <property type="entry name" value="Bac_luciferase"/>
    <property type="match status" value="1"/>
</dbReference>
<evidence type="ECO:0000256" key="4">
    <source>
        <dbReference type="ARBA" id="ARBA00023033"/>
    </source>
</evidence>
<keyword evidence="4 6" id="KW-0503">Monooxygenase</keyword>
<evidence type="ECO:0000313" key="6">
    <source>
        <dbReference type="EMBL" id="GFE67058.1"/>
    </source>
</evidence>
<dbReference type="PANTHER" id="PTHR30137:SF16">
    <property type="entry name" value="BLL0895 PROTEIN"/>
    <property type="match status" value="1"/>
</dbReference>
<keyword evidence="2" id="KW-0285">Flavoprotein</keyword>